<feature type="compositionally biased region" description="Basic and acidic residues" evidence="4">
    <location>
        <begin position="63"/>
        <end position="80"/>
    </location>
</feature>
<feature type="region of interest" description="Disordered" evidence="4">
    <location>
        <begin position="18"/>
        <end position="111"/>
    </location>
</feature>
<dbReference type="GO" id="GO:0070005">
    <property type="term" value="F:cysteine-type aminopeptidase activity"/>
    <property type="evidence" value="ECO:0007669"/>
    <property type="project" value="InterPro"/>
</dbReference>
<keyword evidence="1" id="KW-0645">Protease</keyword>
<sequence>VPGGQYLFRLPTGDHLLGVQGQGQELPSSGPPHPAGVLQGTRQTLVQHRRQSLPCERPPAPEPVREAVHRGVPGQHDRGPLHALQQPARPAAEKSRGRFHQGGRGRGAGSLPPSLRPSVCVCLKEVLLFSPTQAVWFGCDVDKHFHGKLGINDMNVFNHELVFGISVKNLTKAERLIYGDSLMTHAMILTAVTDK</sequence>
<dbReference type="GO" id="GO:0043418">
    <property type="term" value="P:homocysteine catabolic process"/>
    <property type="evidence" value="ECO:0007669"/>
    <property type="project" value="TreeGrafter"/>
</dbReference>
<dbReference type="Gene3D" id="3.90.70.10">
    <property type="entry name" value="Cysteine proteinases"/>
    <property type="match status" value="1"/>
</dbReference>
<dbReference type="PANTHER" id="PTHR10363:SF2">
    <property type="entry name" value="BLEOMYCIN HYDROLASE"/>
    <property type="match status" value="1"/>
</dbReference>
<dbReference type="SUPFAM" id="SSF54001">
    <property type="entry name" value="Cysteine proteinases"/>
    <property type="match status" value="1"/>
</dbReference>
<feature type="non-terminal residue" evidence="5">
    <location>
        <position position="1"/>
    </location>
</feature>
<feature type="non-terminal residue" evidence="5">
    <location>
        <position position="195"/>
    </location>
</feature>
<evidence type="ECO:0000313" key="5">
    <source>
        <dbReference type="EMBL" id="CAF88230.1"/>
    </source>
</evidence>
<dbReference type="EMBL" id="CAAE01004179">
    <property type="protein sequence ID" value="CAF88230.1"/>
    <property type="molecule type" value="Genomic_DNA"/>
</dbReference>
<proteinExistence type="predicted"/>
<organism evidence="5">
    <name type="scientific">Tetraodon nigroviridis</name>
    <name type="common">Spotted green pufferfish</name>
    <name type="synonym">Chelonodon nigroviridis</name>
    <dbReference type="NCBI Taxonomy" id="99883"/>
    <lineage>
        <taxon>Eukaryota</taxon>
        <taxon>Metazoa</taxon>
        <taxon>Chordata</taxon>
        <taxon>Craniata</taxon>
        <taxon>Vertebrata</taxon>
        <taxon>Euteleostomi</taxon>
        <taxon>Actinopterygii</taxon>
        <taxon>Neopterygii</taxon>
        <taxon>Teleostei</taxon>
        <taxon>Neoteleostei</taxon>
        <taxon>Acanthomorphata</taxon>
        <taxon>Eupercaria</taxon>
        <taxon>Tetraodontiformes</taxon>
        <taxon>Tetradontoidea</taxon>
        <taxon>Tetraodontidae</taxon>
        <taxon>Tetraodon</taxon>
    </lineage>
</organism>
<reference evidence="5" key="1">
    <citation type="journal article" date="2004" name="Nature">
        <title>Genome duplication in the teleost fish Tetraodon nigroviridis reveals the early vertebrate proto-karyotype.</title>
        <authorList>
            <person name="Jaillon O."/>
            <person name="Aury J.-M."/>
            <person name="Brunet F."/>
            <person name="Petit J.-L."/>
            <person name="Stange-Thomann N."/>
            <person name="Mauceli E."/>
            <person name="Bouneau L."/>
            <person name="Fischer C."/>
            <person name="Ozouf-Costaz C."/>
            <person name="Bernot A."/>
            <person name="Nicaud S."/>
            <person name="Jaffe D."/>
            <person name="Fisher S."/>
            <person name="Lutfalla G."/>
            <person name="Dossat C."/>
            <person name="Segurens B."/>
            <person name="Dasilva C."/>
            <person name="Salanoubat M."/>
            <person name="Levy M."/>
            <person name="Boudet N."/>
            <person name="Castellano S."/>
            <person name="Anthouard V."/>
            <person name="Jubin C."/>
            <person name="Castelli V."/>
            <person name="Katinka M."/>
            <person name="Vacherie B."/>
            <person name="Biemont C."/>
            <person name="Skalli Z."/>
            <person name="Cattolico L."/>
            <person name="Poulain J."/>
            <person name="De Berardinis V."/>
            <person name="Cruaud C."/>
            <person name="Duprat S."/>
            <person name="Brottier P."/>
            <person name="Coutanceau J.-P."/>
            <person name="Gouzy J."/>
            <person name="Parra G."/>
            <person name="Lardier G."/>
            <person name="Chapple C."/>
            <person name="McKernan K.J."/>
            <person name="McEwan P."/>
            <person name="Bosak S."/>
            <person name="Kellis M."/>
            <person name="Volff J.-N."/>
            <person name="Guigo R."/>
            <person name="Zody M.C."/>
            <person name="Mesirov J."/>
            <person name="Lindblad-Toh K."/>
            <person name="Birren B."/>
            <person name="Nusbaum C."/>
            <person name="Kahn D."/>
            <person name="Robinson-Rechavi M."/>
            <person name="Laudet V."/>
            <person name="Schachter V."/>
            <person name="Quetier F."/>
            <person name="Saurin W."/>
            <person name="Scarpelli C."/>
            <person name="Wincker P."/>
            <person name="Lander E.S."/>
            <person name="Weissenbach J."/>
            <person name="Roest Crollius H."/>
        </authorList>
    </citation>
    <scope>NUCLEOTIDE SEQUENCE [LARGE SCALE GENOMIC DNA]</scope>
</reference>
<dbReference type="Pfam" id="PF03051">
    <property type="entry name" value="Peptidase_C1_2"/>
    <property type="match status" value="1"/>
</dbReference>
<evidence type="ECO:0000256" key="1">
    <source>
        <dbReference type="ARBA" id="ARBA00022670"/>
    </source>
</evidence>
<dbReference type="InterPro" id="IPR004134">
    <property type="entry name" value="Peptidase_C1B"/>
</dbReference>
<dbReference type="MEROPS" id="C01.084"/>
<dbReference type="GO" id="GO:0009636">
    <property type="term" value="P:response to toxic substance"/>
    <property type="evidence" value="ECO:0007669"/>
    <property type="project" value="TreeGrafter"/>
</dbReference>
<dbReference type="GO" id="GO:0005737">
    <property type="term" value="C:cytoplasm"/>
    <property type="evidence" value="ECO:0007669"/>
    <property type="project" value="TreeGrafter"/>
</dbReference>
<dbReference type="GO" id="GO:0006508">
    <property type="term" value="P:proteolysis"/>
    <property type="evidence" value="ECO:0007669"/>
    <property type="project" value="UniProtKB-KW"/>
</dbReference>
<evidence type="ECO:0000256" key="4">
    <source>
        <dbReference type="SAM" id="MobiDB-lite"/>
    </source>
</evidence>
<accession>Q4TFV2</accession>
<name>Q4TFV2_TETNG</name>
<keyword evidence="2" id="KW-0378">Hydrolase</keyword>
<reference evidence="5" key="2">
    <citation type="submission" date="2004-02" db="EMBL/GenBank/DDBJ databases">
        <authorList>
            <consortium name="Genoscope"/>
            <consortium name="Whitehead Institute Centre for Genome Research"/>
        </authorList>
    </citation>
    <scope>NUCLEOTIDE SEQUENCE</scope>
</reference>
<evidence type="ECO:0000256" key="3">
    <source>
        <dbReference type="ARBA" id="ARBA00022807"/>
    </source>
</evidence>
<gene>
    <name evidence="5" type="ORF">GSTENG00001441001</name>
</gene>
<protein>
    <submittedName>
        <fullName evidence="5">(spotted green pufferfish) hypothetical protein</fullName>
    </submittedName>
</protein>
<dbReference type="InterPro" id="IPR038765">
    <property type="entry name" value="Papain-like_cys_pep_sf"/>
</dbReference>
<dbReference type="PANTHER" id="PTHR10363">
    <property type="entry name" value="BLEOMYCIN HYDROLASE"/>
    <property type="match status" value="1"/>
</dbReference>
<dbReference type="AlphaFoldDB" id="Q4TFV2"/>
<keyword evidence="3" id="KW-0788">Thiol protease</keyword>
<comment type="caution">
    <text evidence="5">The sequence shown here is derived from an EMBL/GenBank/DDBJ whole genome shotgun (WGS) entry which is preliminary data.</text>
</comment>
<dbReference type="KEGG" id="tng:GSTEN00001441G001"/>
<evidence type="ECO:0000256" key="2">
    <source>
        <dbReference type="ARBA" id="ARBA00022801"/>
    </source>
</evidence>